<feature type="compositionally biased region" description="Polar residues" evidence="2">
    <location>
        <begin position="186"/>
        <end position="201"/>
    </location>
</feature>
<evidence type="ECO:0000313" key="5">
    <source>
        <dbReference type="Proteomes" id="UP001530377"/>
    </source>
</evidence>
<dbReference type="InterPro" id="IPR056597">
    <property type="entry name" value="ARM_LRRK2"/>
</dbReference>
<sequence>MSINPTFDDPEDPWLEMLSSTWDGPLHSPPQSPPLEQQHQELQPQQSSSGTGSHQQNGRISLNQTRKEDSLIAITTSSLGGSACNETLQLRLDRESEGRCGDCGAQTHEVHFDPSGAGRTIKTPLTVPGEVHRGRCLFCHPLPASLSIKGSGSAPLPFQASNAPRVPRRRSTLDNSPSLSPVEPNQALSNSLKRTSLSNNEPRAVSLKRPLLSQHDLPLSMPPDVNGIYSYRRSKSTNSEGDSTSTYSHQSAPVWCGGQQYQPPQHQAFRANTCELSPEFVEKYQQQQYLIEQMQMQLQLQQAKIQDDGSVSQQSHHSFHSQQSCDAAAAIVLQRMREEPNLDFGTYLQAMRQFPSHAPIQEMSLANIWPKINNVEVSQAIGNMGGISLVLNAMRNHPQHVNIQRHGCEFIRLLCTQPHNQQLLIQLGGIQTLVKMMSWHLNDTDLQRIGCKTLASFAEGGMEYKIAVAEGGGVVAVMKAVEIHPENEALLMAAYQALRMLGYNPASKSG</sequence>
<reference evidence="4 5" key="1">
    <citation type="submission" date="2024-10" db="EMBL/GenBank/DDBJ databases">
        <title>Updated reference genomes for cyclostephanoid diatoms.</title>
        <authorList>
            <person name="Roberts W.R."/>
            <person name="Alverson A.J."/>
        </authorList>
    </citation>
    <scope>NUCLEOTIDE SEQUENCE [LARGE SCALE GENOMIC DNA]</scope>
    <source>
        <strain evidence="4 5">AJA228-03</strain>
    </source>
</reference>
<proteinExistence type="predicted"/>
<organism evidence="4 5">
    <name type="scientific">Cyclostephanos tholiformis</name>
    <dbReference type="NCBI Taxonomy" id="382380"/>
    <lineage>
        <taxon>Eukaryota</taxon>
        <taxon>Sar</taxon>
        <taxon>Stramenopiles</taxon>
        <taxon>Ochrophyta</taxon>
        <taxon>Bacillariophyta</taxon>
        <taxon>Coscinodiscophyceae</taxon>
        <taxon>Thalassiosirophycidae</taxon>
        <taxon>Stephanodiscales</taxon>
        <taxon>Stephanodiscaceae</taxon>
        <taxon>Cyclostephanos</taxon>
    </lineage>
</organism>
<protein>
    <recommendedName>
        <fullName evidence="3">LRRK2 ARM repeat domain-containing protein</fullName>
    </recommendedName>
</protein>
<feature type="region of interest" description="Disordered" evidence="2">
    <location>
        <begin position="1"/>
        <end position="67"/>
    </location>
</feature>
<gene>
    <name evidence="4" type="ORF">ACHAXA_002017</name>
</gene>
<dbReference type="SUPFAM" id="SSF48371">
    <property type="entry name" value="ARM repeat"/>
    <property type="match status" value="1"/>
</dbReference>
<dbReference type="PANTHER" id="PTHR22895">
    <property type="entry name" value="ARMADILLO REPEAT-CONTAINING PROTEIN 6"/>
    <property type="match status" value="1"/>
</dbReference>
<dbReference type="Pfam" id="PF23744">
    <property type="entry name" value="ARM_LRRK2"/>
    <property type="match status" value="1"/>
</dbReference>
<evidence type="ECO:0000256" key="1">
    <source>
        <dbReference type="ARBA" id="ARBA00022737"/>
    </source>
</evidence>
<dbReference type="EMBL" id="JALLPB020000002">
    <property type="protein sequence ID" value="KAL3827520.1"/>
    <property type="molecule type" value="Genomic_DNA"/>
</dbReference>
<dbReference type="SMART" id="SM00185">
    <property type="entry name" value="ARM"/>
    <property type="match status" value="2"/>
</dbReference>
<feature type="region of interest" description="Disordered" evidence="2">
    <location>
        <begin position="152"/>
        <end position="204"/>
    </location>
</feature>
<dbReference type="PANTHER" id="PTHR22895:SF0">
    <property type="entry name" value="ARMADILLO REPEAT-CONTAINING PROTEIN 6"/>
    <property type="match status" value="1"/>
</dbReference>
<evidence type="ECO:0000313" key="4">
    <source>
        <dbReference type="EMBL" id="KAL3827520.1"/>
    </source>
</evidence>
<name>A0ABD3SSY1_9STRA</name>
<evidence type="ECO:0000256" key="2">
    <source>
        <dbReference type="SAM" id="MobiDB-lite"/>
    </source>
</evidence>
<feature type="domain" description="LRRK2 ARM repeat" evidence="3">
    <location>
        <begin position="333"/>
        <end position="501"/>
    </location>
</feature>
<dbReference type="InterPro" id="IPR011989">
    <property type="entry name" value="ARM-like"/>
</dbReference>
<keyword evidence="1" id="KW-0677">Repeat</keyword>
<dbReference type="InterPro" id="IPR016024">
    <property type="entry name" value="ARM-type_fold"/>
</dbReference>
<dbReference type="InterPro" id="IPR000225">
    <property type="entry name" value="Armadillo"/>
</dbReference>
<comment type="caution">
    <text evidence="4">The sequence shown here is derived from an EMBL/GenBank/DDBJ whole genome shotgun (WGS) entry which is preliminary data.</text>
</comment>
<dbReference type="Gene3D" id="1.25.10.10">
    <property type="entry name" value="Leucine-rich Repeat Variant"/>
    <property type="match status" value="1"/>
</dbReference>
<feature type="compositionally biased region" description="Low complexity" evidence="2">
    <location>
        <begin position="34"/>
        <end position="58"/>
    </location>
</feature>
<dbReference type="AlphaFoldDB" id="A0ABD3SSY1"/>
<keyword evidence="5" id="KW-1185">Reference proteome</keyword>
<accession>A0ABD3SSY1</accession>
<dbReference type="Proteomes" id="UP001530377">
    <property type="component" value="Unassembled WGS sequence"/>
</dbReference>
<evidence type="ECO:0000259" key="3">
    <source>
        <dbReference type="Pfam" id="PF23744"/>
    </source>
</evidence>